<organism evidence="1 2">
    <name type="scientific">Citrobacter amalonaticus</name>
    <dbReference type="NCBI Taxonomy" id="35703"/>
    <lineage>
        <taxon>Bacteria</taxon>
        <taxon>Pseudomonadati</taxon>
        <taxon>Pseudomonadota</taxon>
        <taxon>Gammaproteobacteria</taxon>
        <taxon>Enterobacterales</taxon>
        <taxon>Enterobacteriaceae</taxon>
        <taxon>Citrobacter</taxon>
    </lineage>
</organism>
<proteinExistence type="predicted"/>
<name>A0A9C7QNM0_CITAM</name>
<dbReference type="EMBL" id="DACYAJ020000028">
    <property type="protein sequence ID" value="HCD1257207.1"/>
    <property type="molecule type" value="Genomic_DNA"/>
</dbReference>
<evidence type="ECO:0000313" key="1">
    <source>
        <dbReference type="EMBL" id="HCD1257207.1"/>
    </source>
</evidence>
<gene>
    <name evidence="1" type="ORF">JD854_RS19405</name>
</gene>
<dbReference type="PANTHER" id="PTHR36849:SF1">
    <property type="entry name" value="CYTOPLASMIC PROTEIN"/>
    <property type="match status" value="1"/>
</dbReference>
<dbReference type="Proteomes" id="UP000862426">
    <property type="component" value="Unassembled WGS sequence"/>
</dbReference>
<dbReference type="Pfam" id="PF22752">
    <property type="entry name" value="DUF488-N3i"/>
    <property type="match status" value="1"/>
</dbReference>
<dbReference type="PANTHER" id="PTHR36849">
    <property type="entry name" value="CYTOPLASMIC PROTEIN-RELATED"/>
    <property type="match status" value="1"/>
</dbReference>
<dbReference type="InterPro" id="IPR052552">
    <property type="entry name" value="YeaO-like"/>
</dbReference>
<accession>A0A9C7QNM0</accession>
<evidence type="ECO:0000313" key="2">
    <source>
        <dbReference type="Proteomes" id="UP000862426"/>
    </source>
</evidence>
<reference evidence="1" key="2">
    <citation type="submission" date="2022-05" db="EMBL/GenBank/DDBJ databases">
        <authorList>
            <consortium name="NCBI Pathogen Detection Project"/>
        </authorList>
    </citation>
    <scope>NUCLEOTIDE SEQUENCE</scope>
    <source>
        <strain evidence="1">CAV1698</strain>
    </source>
</reference>
<sequence length="115" mass="13647">MNIQCKRVYDPAEESDGYRVLVDRLWPRGIKKADLVLDEWVKELTPSTELRKAFHAETLDFHHFTELYRAELARQKKEGERLAQIARQQTLTLLYAAKEREQNHALVLAEWLREL</sequence>
<dbReference type="AlphaFoldDB" id="A0A9C7QNM0"/>
<protein>
    <submittedName>
        <fullName evidence="1">DUF488 domain-containing protein</fullName>
    </submittedName>
</protein>
<comment type="caution">
    <text evidence="1">The sequence shown here is derived from an EMBL/GenBank/DDBJ whole genome shotgun (WGS) entry which is preliminary data.</text>
</comment>
<reference evidence="1" key="1">
    <citation type="journal article" date="2018" name="Genome Biol.">
        <title>SKESA: strategic k-mer extension for scrupulous assemblies.</title>
        <authorList>
            <person name="Souvorov A."/>
            <person name="Agarwala R."/>
            <person name="Lipman D.J."/>
        </authorList>
    </citation>
    <scope>NUCLEOTIDE SEQUENCE</scope>
    <source>
        <strain evidence="1">CAV1698</strain>
    </source>
</reference>